<comment type="caution">
    <text evidence="2">The sequence shown here is derived from an EMBL/GenBank/DDBJ whole genome shotgun (WGS) entry which is preliminary data.</text>
</comment>
<feature type="compositionally biased region" description="Basic and acidic residues" evidence="1">
    <location>
        <begin position="113"/>
        <end position="122"/>
    </location>
</feature>
<dbReference type="InterPro" id="IPR011990">
    <property type="entry name" value="TPR-like_helical_dom_sf"/>
</dbReference>
<gene>
    <name evidence="2" type="ORF">SNAT2548_LOCUS26948</name>
</gene>
<sequence>MEQLLATRVLTCSLPDLRRSTSILNMRPQLAATQHIPETDRKRSFLWMLPLGSAVLALRSHSQPDQVPLSQRNRMLRRPRTDFASPTGRTRKRKRPHFLLTPSNPNVHATPGRTHEASSLRDSIKKCRRPHQLLKIFEEIRNAGALEASIFGSAMQRCGQGMWWDQLVYIYSMHRELGVSLHCIENNILLHALASCLKCKRTSVEAMEIRKQQALKLARGAWGCPPPTAVADFNCGLSSALRLCARIGSDAYAWADELWEWSEQQPLQKTYVTYAARMCLCEQRGQHASVADLLTQTMLQRLSPNEVVLGGLLEGAAASFNWKRADEIWHLLVHSHHVEANFLGYTAYAKAHLLAGRPQVSVEIIDAMLARDTCRMDYKLAVEYLQALLLVCHSSLAEADIQRLTTFLDEGATIIARESAQSGKKAWKTLASQASKMIADPGSVRFEDLLGTMNTRELSIMKDWQSCRAGSGYLKDGMSEKSRRA</sequence>
<feature type="compositionally biased region" description="Polar residues" evidence="1">
    <location>
        <begin position="64"/>
        <end position="73"/>
    </location>
</feature>
<feature type="region of interest" description="Disordered" evidence="1">
    <location>
        <begin position="64"/>
        <end position="122"/>
    </location>
</feature>
<dbReference type="OrthoDB" id="446842at2759"/>
<name>A0A812SKF4_9DINO</name>
<dbReference type="AlphaFoldDB" id="A0A812SKF4"/>
<evidence type="ECO:0008006" key="4">
    <source>
        <dbReference type="Google" id="ProtNLM"/>
    </source>
</evidence>
<dbReference type="Proteomes" id="UP000604046">
    <property type="component" value="Unassembled WGS sequence"/>
</dbReference>
<accession>A0A812SKF4</accession>
<proteinExistence type="predicted"/>
<protein>
    <recommendedName>
        <fullName evidence="4">Pentatricopeptide repeat-containing protein</fullName>
    </recommendedName>
</protein>
<reference evidence="2" key="1">
    <citation type="submission" date="2021-02" db="EMBL/GenBank/DDBJ databases">
        <authorList>
            <person name="Dougan E. K."/>
            <person name="Rhodes N."/>
            <person name="Thang M."/>
            <person name="Chan C."/>
        </authorList>
    </citation>
    <scope>NUCLEOTIDE SEQUENCE</scope>
</reference>
<evidence type="ECO:0000256" key="1">
    <source>
        <dbReference type="SAM" id="MobiDB-lite"/>
    </source>
</evidence>
<dbReference type="Gene3D" id="1.25.40.10">
    <property type="entry name" value="Tetratricopeptide repeat domain"/>
    <property type="match status" value="1"/>
</dbReference>
<evidence type="ECO:0000313" key="2">
    <source>
        <dbReference type="EMBL" id="CAE7479904.1"/>
    </source>
</evidence>
<keyword evidence="3" id="KW-1185">Reference proteome</keyword>
<dbReference type="EMBL" id="CAJNDS010002448">
    <property type="protein sequence ID" value="CAE7479904.1"/>
    <property type="molecule type" value="Genomic_DNA"/>
</dbReference>
<evidence type="ECO:0000313" key="3">
    <source>
        <dbReference type="Proteomes" id="UP000604046"/>
    </source>
</evidence>
<organism evidence="2 3">
    <name type="scientific">Symbiodinium natans</name>
    <dbReference type="NCBI Taxonomy" id="878477"/>
    <lineage>
        <taxon>Eukaryota</taxon>
        <taxon>Sar</taxon>
        <taxon>Alveolata</taxon>
        <taxon>Dinophyceae</taxon>
        <taxon>Suessiales</taxon>
        <taxon>Symbiodiniaceae</taxon>
        <taxon>Symbiodinium</taxon>
    </lineage>
</organism>